<feature type="binding site" evidence="7">
    <location>
        <begin position="265"/>
        <end position="268"/>
    </location>
    <ligand>
        <name>NAD(+)</name>
        <dbReference type="ChEBI" id="CHEBI:57540"/>
    </ligand>
</feature>
<evidence type="ECO:0000313" key="11">
    <source>
        <dbReference type="Proteomes" id="UP000002420"/>
    </source>
</evidence>
<reference evidence="10 11" key="1">
    <citation type="submission" date="2008-05" db="EMBL/GenBank/DDBJ databases">
        <title>Complete sequence of chromosome of Geobacter lovleyi SZ.</title>
        <authorList>
            <consortium name="US DOE Joint Genome Institute"/>
            <person name="Lucas S."/>
            <person name="Copeland A."/>
            <person name="Lapidus A."/>
            <person name="Glavina del Rio T."/>
            <person name="Dalin E."/>
            <person name="Tice H."/>
            <person name="Bruce D."/>
            <person name="Goodwin L."/>
            <person name="Pitluck S."/>
            <person name="Chertkov O."/>
            <person name="Meincke L."/>
            <person name="Brettin T."/>
            <person name="Detter J.C."/>
            <person name="Han C."/>
            <person name="Tapia R."/>
            <person name="Kuske C.R."/>
            <person name="Schmutz J."/>
            <person name="Larimer F."/>
            <person name="Land M."/>
            <person name="Hauser L."/>
            <person name="Kyrpides N."/>
            <person name="Mikhailova N."/>
            <person name="Sung Y."/>
            <person name="Fletcher K.E."/>
            <person name="Ritalahti K.M."/>
            <person name="Loeffler F.E."/>
            <person name="Richardson P."/>
        </authorList>
    </citation>
    <scope>NUCLEOTIDE SEQUENCE [LARGE SCALE GENOMIC DNA]</scope>
    <source>
        <strain evidence="11">ATCC BAA-1151 / DSM 17278 / SZ</strain>
    </source>
</reference>
<name>B3E8N4_TRIL1</name>
<comment type="similarity">
    <text evidence="1 4">Belongs to the AlaDH/PNT family.</text>
</comment>
<dbReference type="GO" id="GO:0000286">
    <property type="term" value="F:alanine dehydrogenase activity"/>
    <property type="evidence" value="ECO:0007669"/>
    <property type="project" value="UniProtKB-UniRule"/>
</dbReference>
<evidence type="ECO:0000256" key="3">
    <source>
        <dbReference type="ARBA" id="ARBA00023002"/>
    </source>
</evidence>
<accession>B3E8N4</accession>
<dbReference type="InterPro" id="IPR007698">
    <property type="entry name" value="AlaDH/PNT_NAD(H)-bd"/>
</dbReference>
<feature type="binding site" evidence="7">
    <location>
        <position position="132"/>
    </location>
    <ligand>
        <name>NAD(+)</name>
        <dbReference type="ChEBI" id="CHEBI:57540"/>
    </ligand>
</feature>
<dbReference type="Pfam" id="PF05222">
    <property type="entry name" value="AlaDh_PNT_N"/>
    <property type="match status" value="1"/>
</dbReference>
<dbReference type="Proteomes" id="UP000002420">
    <property type="component" value="Chromosome"/>
</dbReference>
<evidence type="ECO:0000256" key="1">
    <source>
        <dbReference type="ARBA" id="ARBA00005689"/>
    </source>
</evidence>
<feature type="binding site" evidence="6">
    <location>
        <position position="15"/>
    </location>
    <ligand>
        <name>substrate</name>
    </ligand>
</feature>
<evidence type="ECO:0000256" key="5">
    <source>
        <dbReference type="PIRSR" id="PIRSR000183-1"/>
    </source>
</evidence>
<feature type="binding site" evidence="6">
    <location>
        <position position="74"/>
    </location>
    <ligand>
        <name>substrate</name>
    </ligand>
</feature>
<dbReference type="EC" id="1.4.1.1" evidence="2 4"/>
<dbReference type="Pfam" id="PF01262">
    <property type="entry name" value="AlaDh_PNT_C"/>
    <property type="match status" value="1"/>
</dbReference>
<organism evidence="10 11">
    <name type="scientific">Trichlorobacter lovleyi (strain ATCC BAA-1151 / DSM 17278 / SZ)</name>
    <name type="common">Geobacter lovleyi</name>
    <dbReference type="NCBI Taxonomy" id="398767"/>
    <lineage>
        <taxon>Bacteria</taxon>
        <taxon>Pseudomonadati</taxon>
        <taxon>Thermodesulfobacteriota</taxon>
        <taxon>Desulfuromonadia</taxon>
        <taxon>Geobacterales</taxon>
        <taxon>Geobacteraceae</taxon>
        <taxon>Trichlorobacter</taxon>
    </lineage>
</organism>
<keyword evidence="3 4" id="KW-0560">Oxidoreductase</keyword>
<feature type="active site" description="Proton donor/acceptor" evidence="5">
    <location>
        <position position="268"/>
    </location>
</feature>
<evidence type="ECO:0000256" key="4">
    <source>
        <dbReference type="PIRNR" id="PIRNR000183"/>
    </source>
</evidence>
<gene>
    <name evidence="10" type="ordered locus">Glov_3004</name>
</gene>
<evidence type="ECO:0000256" key="7">
    <source>
        <dbReference type="PIRSR" id="PIRSR000183-3"/>
    </source>
</evidence>
<dbReference type="SUPFAM" id="SSF51735">
    <property type="entry name" value="NAD(P)-binding Rossmann-fold domains"/>
    <property type="match status" value="1"/>
</dbReference>
<evidence type="ECO:0000256" key="6">
    <source>
        <dbReference type="PIRSR" id="PIRSR000183-2"/>
    </source>
</evidence>
<dbReference type="eggNOG" id="COG0686">
    <property type="taxonomic scope" value="Bacteria"/>
</dbReference>
<dbReference type="InterPro" id="IPR007886">
    <property type="entry name" value="AlaDH/PNT_N"/>
</dbReference>
<dbReference type="EMBL" id="CP001089">
    <property type="protein sequence ID" value="ACD96710.1"/>
    <property type="molecule type" value="Genomic_DNA"/>
</dbReference>
<feature type="active site" description="Proton donor/acceptor" evidence="5">
    <location>
        <position position="95"/>
    </location>
</feature>
<dbReference type="SMART" id="SM01002">
    <property type="entry name" value="AlaDh_PNT_C"/>
    <property type="match status" value="1"/>
</dbReference>
<feature type="domain" description="Alanine dehydrogenase/pyridine nucleotide transhydrogenase N-terminal" evidence="9">
    <location>
        <begin position="4"/>
        <end position="135"/>
    </location>
</feature>
<evidence type="ECO:0000313" key="10">
    <source>
        <dbReference type="EMBL" id="ACD96710.1"/>
    </source>
</evidence>
<keyword evidence="4 7" id="KW-0520">NAD</keyword>
<dbReference type="RefSeq" id="WP_012471035.1">
    <property type="nucleotide sequence ID" value="NC_010814.1"/>
</dbReference>
<dbReference type="SUPFAM" id="SSF52283">
    <property type="entry name" value="Formate/glycerate dehydrogenase catalytic domain-like"/>
    <property type="match status" value="1"/>
</dbReference>
<evidence type="ECO:0000256" key="2">
    <source>
        <dbReference type="ARBA" id="ARBA00012897"/>
    </source>
</evidence>
<dbReference type="STRING" id="398767.Glov_3004"/>
<dbReference type="PANTHER" id="PTHR42795">
    <property type="entry name" value="ALANINE DEHYDROGENASE"/>
    <property type="match status" value="1"/>
</dbReference>
<dbReference type="KEGG" id="glo:Glov_3004"/>
<keyword evidence="11" id="KW-1185">Reference proteome</keyword>
<dbReference type="GO" id="GO:0000166">
    <property type="term" value="F:nucleotide binding"/>
    <property type="evidence" value="ECO:0007669"/>
    <property type="project" value="UniProtKB-KW"/>
</dbReference>
<dbReference type="GO" id="GO:0042853">
    <property type="term" value="P:L-alanine catabolic process"/>
    <property type="evidence" value="ECO:0007669"/>
    <property type="project" value="InterPro"/>
</dbReference>
<proteinExistence type="inferred from homology"/>
<keyword evidence="7" id="KW-0547">Nucleotide-binding</keyword>
<dbReference type="SMART" id="SM01003">
    <property type="entry name" value="AlaDh_PNT_N"/>
    <property type="match status" value="1"/>
</dbReference>
<protein>
    <recommendedName>
        <fullName evidence="2 4">Alanine dehydrogenase</fullName>
        <ecNumber evidence="2 4">1.4.1.1</ecNumber>
    </recommendedName>
</protein>
<dbReference type="GO" id="GO:0005886">
    <property type="term" value="C:plasma membrane"/>
    <property type="evidence" value="ECO:0007669"/>
    <property type="project" value="TreeGrafter"/>
</dbReference>
<evidence type="ECO:0000259" key="9">
    <source>
        <dbReference type="SMART" id="SM01003"/>
    </source>
</evidence>
<dbReference type="AlphaFoldDB" id="B3E8N4"/>
<feature type="binding site" evidence="7">
    <location>
        <begin position="296"/>
        <end position="299"/>
    </location>
    <ligand>
        <name>NAD(+)</name>
        <dbReference type="ChEBI" id="CHEBI:57540"/>
    </ligand>
</feature>
<dbReference type="CDD" id="cd05305">
    <property type="entry name" value="L-AlaDH"/>
    <property type="match status" value="1"/>
</dbReference>
<dbReference type="PIRSF" id="PIRSF000183">
    <property type="entry name" value="Alanine_dh"/>
    <property type="match status" value="1"/>
</dbReference>
<feature type="binding site" evidence="7">
    <location>
        <position position="201"/>
    </location>
    <ligand>
        <name>NAD(+)</name>
        <dbReference type="ChEBI" id="CHEBI:57540"/>
    </ligand>
</feature>
<dbReference type="InterPro" id="IPR008141">
    <property type="entry name" value="Ala_DH"/>
</dbReference>
<dbReference type="InterPro" id="IPR036291">
    <property type="entry name" value="NAD(P)-bd_dom_sf"/>
</dbReference>
<sequence length="368" mass="39018">MRVGVAREIKAHEYRVALTPQGVQQLRGDGHQILVEQGAGAGSGFSDEEYRLAGGQLVERNILFEQAELLVKVKEPLPAEYDLLRPGQMLFTYLHLAPNRTLTHHLLERQVTAFAYETLEKAGRKPLLEPMSEIAGRMAPLMGCYYLQRPQGGNGLLPCGAPGVQAARTLILGAGIVGAGAAKIALGIGMETVVLNRGSERLDAIFRMFDGRVATALLSDKSLLDELAQADLVVGALYATGGRTPLLISRAMLSLMKPGAVIVDVSIDQGGCAESSRPTTHEAPVYAVEGIIHYCVANMPGAYPRTSTLALTNATLPYIRLLAQLGGEQAVQVSPELASALNIKAGMVMHPGLAASLAESPAEADHAA</sequence>
<feature type="binding site" evidence="7">
    <location>
        <position position="277"/>
    </location>
    <ligand>
        <name>NAD(+)</name>
        <dbReference type="ChEBI" id="CHEBI:57540"/>
    </ligand>
</feature>
<evidence type="ECO:0000259" key="8">
    <source>
        <dbReference type="SMART" id="SM01002"/>
    </source>
</evidence>
<dbReference type="Gene3D" id="3.40.50.720">
    <property type="entry name" value="NAD(P)-binding Rossmann-like Domain"/>
    <property type="match status" value="2"/>
</dbReference>
<dbReference type="HOGENOM" id="CLU_003376_3_0_7"/>
<dbReference type="NCBIfam" id="TIGR00518">
    <property type="entry name" value="alaDH"/>
    <property type="match status" value="1"/>
</dbReference>
<dbReference type="OrthoDB" id="9804592at2"/>
<dbReference type="PANTHER" id="PTHR42795:SF1">
    <property type="entry name" value="ALANINE DEHYDROGENASE"/>
    <property type="match status" value="1"/>
</dbReference>
<comment type="catalytic activity">
    <reaction evidence="4">
        <text>L-alanine + NAD(+) + H2O = pyruvate + NH4(+) + NADH + H(+)</text>
        <dbReference type="Rhea" id="RHEA:18405"/>
        <dbReference type="ChEBI" id="CHEBI:15361"/>
        <dbReference type="ChEBI" id="CHEBI:15377"/>
        <dbReference type="ChEBI" id="CHEBI:15378"/>
        <dbReference type="ChEBI" id="CHEBI:28938"/>
        <dbReference type="ChEBI" id="CHEBI:57540"/>
        <dbReference type="ChEBI" id="CHEBI:57945"/>
        <dbReference type="ChEBI" id="CHEBI:57972"/>
        <dbReference type="EC" id="1.4.1.1"/>
    </reaction>
</comment>
<feature type="domain" description="Alanine dehydrogenase/pyridine nucleotide transhydrogenase NAD(H)-binding" evidence="8">
    <location>
        <begin position="147"/>
        <end position="295"/>
    </location>
</feature>